<protein>
    <submittedName>
        <fullName evidence="1">Uncharacterized protein</fullName>
    </submittedName>
</protein>
<comment type="caution">
    <text evidence="1">The sequence shown here is derived from an EMBL/GenBank/DDBJ whole genome shotgun (WGS) entry which is preliminary data.</text>
</comment>
<dbReference type="Proteomes" id="UP000616499">
    <property type="component" value="Unassembled WGS sequence"/>
</dbReference>
<dbReference type="EMBL" id="BMNW01000004">
    <property type="protein sequence ID" value="GGM09216.1"/>
    <property type="molecule type" value="Genomic_DNA"/>
</dbReference>
<evidence type="ECO:0000313" key="1">
    <source>
        <dbReference type="EMBL" id="GGM09216.1"/>
    </source>
</evidence>
<accession>A0ABQ2GS41</accession>
<evidence type="ECO:0000313" key="2">
    <source>
        <dbReference type="Proteomes" id="UP000616499"/>
    </source>
</evidence>
<name>A0ABQ2GS41_9PSED</name>
<proteinExistence type="predicted"/>
<organism evidence="1 2">
    <name type="scientific">Pseudomonas asuensis</name>
    <dbReference type="NCBI Taxonomy" id="1825787"/>
    <lineage>
        <taxon>Bacteria</taxon>
        <taxon>Pseudomonadati</taxon>
        <taxon>Pseudomonadota</taxon>
        <taxon>Gammaproteobacteria</taxon>
        <taxon>Pseudomonadales</taxon>
        <taxon>Pseudomonadaceae</taxon>
        <taxon>Pseudomonas</taxon>
    </lineage>
</organism>
<keyword evidence="2" id="KW-1185">Reference proteome</keyword>
<sequence>MTTYECIHGSAANGRVVGWQEKLDVVIERWTVEISKVRAAKGQAEHIAAQVFPAYDSGPATLEFMTDTLKNMTRTGIRRAAMK</sequence>
<gene>
    <name evidence="1" type="ORF">GCM10009425_20570</name>
</gene>
<reference evidence="2" key="1">
    <citation type="journal article" date="2019" name="Int. J. Syst. Evol. Microbiol.">
        <title>The Global Catalogue of Microorganisms (GCM) 10K type strain sequencing project: providing services to taxonomists for standard genome sequencing and annotation.</title>
        <authorList>
            <consortium name="The Broad Institute Genomics Platform"/>
            <consortium name="The Broad Institute Genome Sequencing Center for Infectious Disease"/>
            <person name="Wu L."/>
            <person name="Ma J."/>
        </authorList>
    </citation>
    <scope>NUCLEOTIDE SEQUENCE [LARGE SCALE GENOMIC DNA]</scope>
    <source>
        <strain evidence="2">JCM 13501</strain>
    </source>
</reference>